<organism evidence="1 2">
    <name type="scientific">Massilia orientalis</name>
    <dbReference type="NCBI Taxonomy" id="3050128"/>
    <lineage>
        <taxon>Bacteria</taxon>
        <taxon>Pseudomonadati</taxon>
        <taxon>Pseudomonadota</taxon>
        <taxon>Betaproteobacteria</taxon>
        <taxon>Burkholderiales</taxon>
        <taxon>Oxalobacteraceae</taxon>
        <taxon>Telluria group</taxon>
        <taxon>Massilia</taxon>
    </lineage>
</organism>
<proteinExistence type="predicted"/>
<keyword evidence="1" id="KW-0378">Hydrolase</keyword>
<comment type="caution">
    <text evidence="1">The sequence shown here is derived from an EMBL/GenBank/DDBJ whole genome shotgun (WGS) entry which is preliminary data.</text>
</comment>
<gene>
    <name evidence="1" type="primary">bglX</name>
    <name evidence="1" type="ORF">QPK29_030175</name>
</gene>
<name>A0ACC7MIS6_9BURK</name>
<dbReference type="EC" id="3.2.1.21" evidence="1"/>
<evidence type="ECO:0000313" key="2">
    <source>
        <dbReference type="Proteomes" id="UP001168096"/>
    </source>
</evidence>
<keyword evidence="1" id="KW-0326">Glycosidase</keyword>
<sequence length="780" mass="84098">MFPSSNYPHGRYKLRLFLASLACGSIACAVAAGSAGAVTAPPPTEWGAPAIFSAETLARTDALLRKMNVDEKLGQLNQLFEFRRSSKLDGMVRAGKLGSLLFVTDPAEINRLQHLAVEGSRFGIPLLFGSDVVHGYRTIFPVPIALAASWDPAMVERASAIAATEARAGGIGWTFAPMVDVARDPRWGRIVEGAGEDAYLNAAMATAQVRGIQGPRLGTPDRLLATVKHFAGYGASEGGRDHDAANLSDAQLQNVYLPPFRAAVRAGAGSIMSAYMDLNDVPATGNSWLLRDVLRGQWGFKGFVVSDNNAVNDLEPHGYASNKHDAAVRAFKAGVNMEMASYSNAFATLREALDKHAINVAEVDAAVRPILATKFQLGLFEHPYVDAAKASEAAKNTPAYQAEARIAAERSAVLLRNEGKLLPLDRSAYKRIALIGPLADSRQDTLGPWVFAHDLSDTVTVAQGLRTKLGAGVTVDVAPGVQIRRTTPSPFESIFKEKTPRVWDTGRAGEEFEKALALAGNADLVILVLGEKQDMIGESASRSTLALPGDQQRLMERVVALGKPVVLLLMNGRPLDISWADAHVPAILELWYPGAQGGAAAANLLFGDASPGGKLPFTWPRNVGQVPLYYGHNLTQDPSEQDRRYWNEPGSPLFPFGYGLSYSTFAVSDLRLSTSSIRAGESIEATAVVENTGSVVADQVVQLYIHQRYGSASRPVRELKGFERVSLRPAEKKTVHFTLGPEELQYWSAATRGWVNEASTFDVWIGTDSKATLTTTFTQQ</sequence>
<dbReference type="EMBL" id="JASNRB020000031">
    <property type="protein sequence ID" value="MFJ1472007.1"/>
    <property type="molecule type" value="Genomic_DNA"/>
</dbReference>
<keyword evidence="2" id="KW-1185">Reference proteome</keyword>
<reference evidence="1" key="1">
    <citation type="submission" date="2024-11" db="EMBL/GenBank/DDBJ databases">
        <title>Description of Massilia orientalis sp. nov., isolated from rhizosphere soil of Ageratina adenophora.</title>
        <authorList>
            <person name="Wang Y."/>
        </authorList>
    </citation>
    <scope>NUCLEOTIDE SEQUENCE</scope>
    <source>
        <strain evidence="1">YIM B02787</strain>
    </source>
</reference>
<accession>A0ACC7MIS6</accession>
<evidence type="ECO:0000313" key="1">
    <source>
        <dbReference type="EMBL" id="MFJ1472007.1"/>
    </source>
</evidence>
<protein>
    <submittedName>
        <fullName evidence="1">Beta-glucosidase BglX</fullName>
        <ecNumber evidence="1">3.2.1.21</ecNumber>
    </submittedName>
</protein>
<dbReference type="Proteomes" id="UP001168096">
    <property type="component" value="Unassembled WGS sequence"/>
</dbReference>